<protein>
    <submittedName>
        <fullName evidence="1">Uncharacterized protein</fullName>
    </submittedName>
</protein>
<accession>A0A1B0AHK9</accession>
<evidence type="ECO:0000313" key="2">
    <source>
        <dbReference type="Proteomes" id="UP000092445"/>
    </source>
</evidence>
<dbReference type="EnsemblMetazoa" id="GPAI045989-RA">
    <property type="protein sequence ID" value="GPAI045989-PA"/>
    <property type="gene ID" value="GPAI045989"/>
</dbReference>
<dbReference type="VEuPathDB" id="VectorBase:GPAI045989"/>
<sequence>MDKTIIMKTQQVLCSKDHKWVNIYLNSQFISEFKNGINNNEQSKSLYFFCYKRLDSKIVVLSFKENIGVENILYSELFQKLGYVTLWNTYDLSQSEDFIES</sequence>
<keyword evidence="2" id="KW-1185">Reference proteome</keyword>
<reference evidence="1" key="2">
    <citation type="submission" date="2020-05" db="UniProtKB">
        <authorList>
            <consortium name="EnsemblMetazoa"/>
        </authorList>
    </citation>
    <scope>IDENTIFICATION</scope>
    <source>
        <strain evidence="1">IAEA</strain>
    </source>
</reference>
<name>A0A1B0AHK9_GLOPL</name>
<dbReference type="AlphaFoldDB" id="A0A1B0AHK9"/>
<organism evidence="1 2">
    <name type="scientific">Glossina pallidipes</name>
    <name type="common">Tsetse fly</name>
    <dbReference type="NCBI Taxonomy" id="7398"/>
    <lineage>
        <taxon>Eukaryota</taxon>
        <taxon>Metazoa</taxon>
        <taxon>Ecdysozoa</taxon>
        <taxon>Arthropoda</taxon>
        <taxon>Hexapoda</taxon>
        <taxon>Insecta</taxon>
        <taxon>Pterygota</taxon>
        <taxon>Neoptera</taxon>
        <taxon>Endopterygota</taxon>
        <taxon>Diptera</taxon>
        <taxon>Brachycera</taxon>
        <taxon>Muscomorpha</taxon>
        <taxon>Hippoboscoidea</taxon>
        <taxon>Glossinidae</taxon>
        <taxon>Glossina</taxon>
    </lineage>
</organism>
<reference evidence="2" key="1">
    <citation type="submission" date="2014-03" db="EMBL/GenBank/DDBJ databases">
        <authorList>
            <person name="Aksoy S."/>
            <person name="Warren W."/>
            <person name="Wilson R.K."/>
        </authorList>
    </citation>
    <scope>NUCLEOTIDE SEQUENCE [LARGE SCALE GENOMIC DNA]</scope>
    <source>
        <strain evidence="2">IAEA</strain>
    </source>
</reference>
<evidence type="ECO:0000313" key="1">
    <source>
        <dbReference type="EnsemblMetazoa" id="GPAI045989-PA"/>
    </source>
</evidence>
<proteinExistence type="predicted"/>
<dbReference type="Proteomes" id="UP000092445">
    <property type="component" value="Unassembled WGS sequence"/>
</dbReference>